<dbReference type="PANTHER" id="PTHR46652:SF3">
    <property type="entry name" value="LEUCINE-RICH REPEAT-CONTAINING PROTEIN 9"/>
    <property type="match status" value="1"/>
</dbReference>
<name>A0A4R6S3Q2_9MICO</name>
<dbReference type="SUPFAM" id="SSF52058">
    <property type="entry name" value="L domain-like"/>
    <property type="match status" value="1"/>
</dbReference>
<dbReference type="AlphaFoldDB" id="A0A4R6S3Q2"/>
<dbReference type="OrthoDB" id="4991336at2"/>
<dbReference type="RefSeq" id="WP_133615854.1">
    <property type="nucleotide sequence ID" value="NZ_SNYA01000002.1"/>
</dbReference>
<comment type="caution">
    <text evidence="5">The sequence shown here is derived from an EMBL/GenBank/DDBJ whole genome shotgun (WGS) entry which is preliminary data.</text>
</comment>
<keyword evidence="3" id="KW-1133">Transmembrane helix</keyword>
<evidence type="ECO:0000256" key="1">
    <source>
        <dbReference type="ARBA" id="ARBA00022614"/>
    </source>
</evidence>
<evidence type="ECO:0000313" key="5">
    <source>
        <dbReference type="EMBL" id="TDP94272.1"/>
    </source>
</evidence>
<keyword evidence="4" id="KW-0732">Signal</keyword>
<dbReference type="InterPro" id="IPR050836">
    <property type="entry name" value="SDS22/Internalin_LRR"/>
</dbReference>
<organism evidence="5 6">
    <name type="scientific">Leucobacter luti</name>
    <dbReference type="NCBI Taxonomy" id="340320"/>
    <lineage>
        <taxon>Bacteria</taxon>
        <taxon>Bacillati</taxon>
        <taxon>Actinomycetota</taxon>
        <taxon>Actinomycetes</taxon>
        <taxon>Micrococcales</taxon>
        <taxon>Microbacteriaceae</taxon>
        <taxon>Leucobacter</taxon>
    </lineage>
</organism>
<feature type="signal peptide" evidence="4">
    <location>
        <begin position="1"/>
        <end position="27"/>
    </location>
</feature>
<proteinExistence type="predicted"/>
<feature type="chain" id="PRO_5020927624" evidence="4">
    <location>
        <begin position="28"/>
        <end position="561"/>
    </location>
</feature>
<dbReference type="GO" id="GO:0005975">
    <property type="term" value="P:carbohydrate metabolic process"/>
    <property type="evidence" value="ECO:0007669"/>
    <property type="project" value="UniProtKB-ARBA"/>
</dbReference>
<keyword evidence="3" id="KW-0472">Membrane</keyword>
<dbReference type="EMBL" id="SNYA01000002">
    <property type="protein sequence ID" value="TDP94272.1"/>
    <property type="molecule type" value="Genomic_DNA"/>
</dbReference>
<dbReference type="InterPro" id="IPR032675">
    <property type="entry name" value="LRR_dom_sf"/>
</dbReference>
<sequence length="561" mass="58388">MTSLPIRTLTAAALSLGLLAPAAPALATDLPAGAVVAAPLQNISLDLVDPAQIETAHSPTTAATVETPSRSTRAALPDDNEIVEMPDAALRSAVIAQVGGGSTLTRGSIRRLQALKAPNSGIADLTGLEYASQLSIVDLSRNPITTLEPLRGLSTIRQLNVSSTLITDISAVATMPDINYLQFNWTEVSDLEPVRDKIQLWRIELAATRVSDLDPVRGLINMSELYFQETPVSDLSPLQQLDKLYTLSAPNTEISDLSPVAGLPRLAIVNVNGARVSDLSMVNTWPGLRQVGFLNQRVAGFPVVSSRTESTYRTTQAVTAPFRMLEDVVLTAGGDATTTAEGLTLWEHIAEDATELTATVSGDPLPGSGATYSALLSYPLTRADFTNGDLPTATVGTAYSFQFTVDSGFEDGPFTLTGGSIPGLELAEDGVLAGTPAEDGTFTLDVRRTDAFGNMIDQSYAVTVDAATVVPPVDPPVTPPVDPPVIPPVVPPVDPPVGPPTSPTISNTLKPTVAGAAALATTGAPSLPVGLTIGFLAILILGGGALVLAPKRRNQADGTSE</sequence>
<protein>
    <submittedName>
        <fullName evidence="5">Uncharacterized protein</fullName>
    </submittedName>
</protein>
<dbReference type="PANTHER" id="PTHR46652">
    <property type="entry name" value="LEUCINE-RICH REPEAT AND IQ DOMAIN-CONTAINING PROTEIN 1-RELATED"/>
    <property type="match status" value="1"/>
</dbReference>
<accession>A0A4R6S3Q2</accession>
<keyword evidence="2" id="KW-0677">Repeat</keyword>
<reference evidence="5 6" key="1">
    <citation type="submission" date="2019-03" db="EMBL/GenBank/DDBJ databases">
        <title>Genomic analyses of the natural microbiome of Caenorhabditis elegans.</title>
        <authorList>
            <person name="Samuel B."/>
        </authorList>
    </citation>
    <scope>NUCLEOTIDE SEQUENCE [LARGE SCALE GENOMIC DNA]</scope>
    <source>
        <strain evidence="5 6">JUb18</strain>
    </source>
</reference>
<keyword evidence="1" id="KW-0433">Leucine-rich repeat</keyword>
<dbReference type="InterPro" id="IPR013783">
    <property type="entry name" value="Ig-like_fold"/>
</dbReference>
<dbReference type="PROSITE" id="PS51450">
    <property type="entry name" value="LRR"/>
    <property type="match status" value="1"/>
</dbReference>
<dbReference type="Gene3D" id="3.80.10.10">
    <property type="entry name" value="Ribonuclease Inhibitor"/>
    <property type="match status" value="1"/>
</dbReference>
<evidence type="ECO:0000256" key="3">
    <source>
        <dbReference type="SAM" id="Phobius"/>
    </source>
</evidence>
<dbReference type="Proteomes" id="UP000295601">
    <property type="component" value="Unassembled WGS sequence"/>
</dbReference>
<keyword evidence="6" id="KW-1185">Reference proteome</keyword>
<evidence type="ECO:0000256" key="2">
    <source>
        <dbReference type="ARBA" id="ARBA00022737"/>
    </source>
</evidence>
<gene>
    <name evidence="5" type="ORF">EDF62_0686</name>
</gene>
<evidence type="ECO:0000256" key="4">
    <source>
        <dbReference type="SAM" id="SignalP"/>
    </source>
</evidence>
<dbReference type="Gene3D" id="2.60.40.10">
    <property type="entry name" value="Immunoglobulins"/>
    <property type="match status" value="1"/>
</dbReference>
<feature type="transmembrane region" description="Helical" evidence="3">
    <location>
        <begin position="529"/>
        <end position="549"/>
    </location>
</feature>
<dbReference type="InterPro" id="IPR001611">
    <property type="entry name" value="Leu-rich_rpt"/>
</dbReference>
<keyword evidence="3" id="KW-0812">Transmembrane</keyword>
<evidence type="ECO:0000313" key="6">
    <source>
        <dbReference type="Proteomes" id="UP000295601"/>
    </source>
</evidence>